<dbReference type="InterPro" id="IPR036286">
    <property type="entry name" value="LexA/Signal_pep-like_sf"/>
</dbReference>
<evidence type="ECO:0000313" key="9">
    <source>
        <dbReference type="Proteomes" id="UP000681343"/>
    </source>
</evidence>
<feature type="transmembrane region" description="Helical" evidence="7">
    <location>
        <begin position="145"/>
        <end position="167"/>
    </location>
</feature>
<dbReference type="EMBL" id="AP023415">
    <property type="protein sequence ID" value="BCK78867.1"/>
    <property type="molecule type" value="Genomic_DNA"/>
</dbReference>
<dbReference type="Proteomes" id="UP000681343">
    <property type="component" value="Chromosome"/>
</dbReference>
<dbReference type="GO" id="GO:0016020">
    <property type="term" value="C:membrane"/>
    <property type="evidence" value="ECO:0007669"/>
    <property type="project" value="UniProtKB-SubCell"/>
</dbReference>
<evidence type="ECO:0000256" key="1">
    <source>
        <dbReference type="ARBA" id="ARBA00004370"/>
    </source>
</evidence>
<dbReference type="RefSeq" id="WP_212819895.1">
    <property type="nucleotide sequence ID" value="NZ_AP023415.1"/>
</dbReference>
<name>A0A810PXM4_9FIRM</name>
<feature type="transmembrane region" description="Helical" evidence="7">
    <location>
        <begin position="12"/>
        <end position="29"/>
    </location>
</feature>
<evidence type="ECO:0000256" key="2">
    <source>
        <dbReference type="ARBA" id="ARBA00022692"/>
    </source>
</evidence>
<organism evidence="8 9">
    <name type="scientific">Vescimonas fastidiosa</name>
    <dbReference type="NCBI Taxonomy" id="2714353"/>
    <lineage>
        <taxon>Bacteria</taxon>
        <taxon>Bacillati</taxon>
        <taxon>Bacillota</taxon>
        <taxon>Clostridia</taxon>
        <taxon>Eubacteriales</taxon>
        <taxon>Oscillospiraceae</taxon>
        <taxon>Vescimonas</taxon>
    </lineage>
</organism>
<evidence type="ECO:0000256" key="4">
    <source>
        <dbReference type="ARBA" id="ARBA00023136"/>
    </source>
</evidence>
<dbReference type="InterPro" id="IPR001733">
    <property type="entry name" value="Peptidase_S26B"/>
</dbReference>
<keyword evidence="9" id="KW-1185">Reference proteome</keyword>
<dbReference type="SUPFAM" id="SSF51306">
    <property type="entry name" value="LexA/Signal peptidase"/>
    <property type="match status" value="1"/>
</dbReference>
<dbReference type="GO" id="GO:0009003">
    <property type="term" value="F:signal peptidase activity"/>
    <property type="evidence" value="ECO:0007669"/>
    <property type="project" value="UniProtKB-EC"/>
</dbReference>
<keyword evidence="2 7" id="KW-0812">Transmembrane</keyword>
<protein>
    <recommendedName>
        <fullName evidence="5">Signal peptidase I</fullName>
        <ecNumber evidence="5">3.4.21.89</ecNumber>
    </recommendedName>
</protein>
<evidence type="ECO:0000256" key="5">
    <source>
        <dbReference type="NCBIfam" id="TIGR02228"/>
    </source>
</evidence>
<accession>A0A810PXM4</accession>
<keyword evidence="4 7" id="KW-0472">Membrane</keyword>
<dbReference type="GO" id="GO:0006465">
    <property type="term" value="P:signal peptide processing"/>
    <property type="evidence" value="ECO:0007669"/>
    <property type="project" value="UniProtKB-UniRule"/>
</dbReference>
<evidence type="ECO:0000256" key="6">
    <source>
        <dbReference type="SAM" id="MobiDB-lite"/>
    </source>
</evidence>
<proteinExistence type="predicted"/>
<dbReference type="CDD" id="cd06462">
    <property type="entry name" value="Peptidase_S24_S26"/>
    <property type="match status" value="1"/>
</dbReference>
<gene>
    <name evidence="8" type="ORF">MM35RIKEN_10590</name>
</gene>
<reference evidence="8" key="1">
    <citation type="submission" date="2020-09" db="EMBL/GenBank/DDBJ databases">
        <title>New species isolated from human feces.</title>
        <authorList>
            <person name="Kitahara M."/>
            <person name="Shigeno Y."/>
            <person name="Shime M."/>
            <person name="Matsumoto Y."/>
            <person name="Nakamura S."/>
            <person name="Motooka D."/>
            <person name="Fukuoka S."/>
            <person name="Nishikawa H."/>
            <person name="Benno Y."/>
        </authorList>
    </citation>
    <scope>NUCLEOTIDE SEQUENCE</scope>
    <source>
        <strain evidence="8">MM35</strain>
    </source>
</reference>
<comment type="subcellular location">
    <subcellularLocation>
        <location evidence="1">Membrane</location>
    </subcellularLocation>
</comment>
<feature type="region of interest" description="Disordered" evidence="6">
    <location>
        <begin position="198"/>
        <end position="219"/>
    </location>
</feature>
<evidence type="ECO:0000256" key="3">
    <source>
        <dbReference type="ARBA" id="ARBA00022989"/>
    </source>
</evidence>
<dbReference type="AlphaFoldDB" id="A0A810PXM4"/>
<sequence length="219" mass="24469">MDKCKKILSQILFYGALLLIVAASLLFFLQKKSGQTLFLFDRTLLWVETASMQPTIPEKSYILAKSTSAEAVQVGDVIVFVCRDTGSAVYGSYITHRITEQTPEGYKTCGDSPLSLLDPWTVQPEDIVAVYEKNLPLMTALGRLFSTPMGMVLVFALFFAVCGFVFIPAVVKTLQEQDEDTLTEEEFHRLVAREVRRLEEQGLTPEENRGNEEGGEADE</sequence>
<evidence type="ECO:0000256" key="7">
    <source>
        <dbReference type="SAM" id="Phobius"/>
    </source>
</evidence>
<dbReference type="KEGG" id="vfa:MM35RIKEN_10590"/>
<dbReference type="NCBIfam" id="TIGR02228">
    <property type="entry name" value="sigpep_I_arch"/>
    <property type="match status" value="1"/>
</dbReference>
<dbReference type="EC" id="3.4.21.89" evidence="5"/>
<dbReference type="GO" id="GO:0004252">
    <property type="term" value="F:serine-type endopeptidase activity"/>
    <property type="evidence" value="ECO:0007669"/>
    <property type="project" value="UniProtKB-UniRule"/>
</dbReference>
<feature type="compositionally biased region" description="Basic and acidic residues" evidence="6">
    <location>
        <begin position="198"/>
        <end position="212"/>
    </location>
</feature>
<keyword evidence="3 7" id="KW-1133">Transmembrane helix</keyword>
<evidence type="ECO:0000313" key="8">
    <source>
        <dbReference type="EMBL" id="BCK78867.1"/>
    </source>
</evidence>